<dbReference type="GO" id="GO:0006906">
    <property type="term" value="P:vesicle fusion"/>
    <property type="evidence" value="ECO:0007669"/>
    <property type="project" value="TreeGrafter"/>
</dbReference>
<dbReference type="InterPro" id="IPR000727">
    <property type="entry name" value="T_SNARE_dom"/>
</dbReference>
<dbReference type="EMBL" id="UYSL01019825">
    <property type="protein sequence ID" value="VDL70316.1"/>
    <property type="molecule type" value="Genomic_DNA"/>
</dbReference>
<feature type="coiled-coil region" evidence="2">
    <location>
        <begin position="16"/>
        <end position="50"/>
    </location>
</feature>
<dbReference type="SUPFAM" id="SSF58038">
    <property type="entry name" value="SNARE fusion complex"/>
    <property type="match status" value="1"/>
</dbReference>
<dbReference type="GO" id="GO:0005484">
    <property type="term" value="F:SNAP receptor activity"/>
    <property type="evidence" value="ECO:0007669"/>
    <property type="project" value="TreeGrafter"/>
</dbReference>
<dbReference type="PROSITE" id="PS50192">
    <property type="entry name" value="T_SNARE"/>
    <property type="match status" value="1"/>
</dbReference>
<dbReference type="Gene3D" id="1.20.5.110">
    <property type="match status" value="1"/>
</dbReference>
<protein>
    <submittedName>
        <fullName evidence="6">t-SNARE coiled-coil homology domain-containing protein</fullName>
    </submittedName>
</protein>
<dbReference type="Pfam" id="PF05739">
    <property type="entry name" value="SNARE"/>
    <property type="match status" value="1"/>
</dbReference>
<name>A0A0N4XVB9_NIPBR</name>
<dbReference type="GO" id="GO:0005886">
    <property type="term" value="C:plasma membrane"/>
    <property type="evidence" value="ECO:0007669"/>
    <property type="project" value="TreeGrafter"/>
</dbReference>
<reference evidence="4 5" key="2">
    <citation type="submission" date="2018-11" db="EMBL/GenBank/DDBJ databases">
        <authorList>
            <consortium name="Pathogen Informatics"/>
        </authorList>
    </citation>
    <scope>NUCLEOTIDE SEQUENCE [LARGE SCALE GENOMIC DNA]</scope>
</reference>
<keyword evidence="2" id="KW-0175">Coiled coil</keyword>
<dbReference type="GO" id="GO:0000149">
    <property type="term" value="F:SNARE binding"/>
    <property type="evidence" value="ECO:0007669"/>
    <property type="project" value="TreeGrafter"/>
</dbReference>
<evidence type="ECO:0000313" key="4">
    <source>
        <dbReference type="EMBL" id="VDL70316.1"/>
    </source>
</evidence>
<dbReference type="STRING" id="27835.A0A0N4XVB9"/>
<dbReference type="AlphaFoldDB" id="A0A0N4XVB9"/>
<evidence type="ECO:0000259" key="3">
    <source>
        <dbReference type="PROSITE" id="PS50192"/>
    </source>
</evidence>
<dbReference type="GO" id="GO:0031201">
    <property type="term" value="C:SNARE complex"/>
    <property type="evidence" value="ECO:0007669"/>
    <property type="project" value="TreeGrafter"/>
</dbReference>
<dbReference type="GO" id="GO:0006887">
    <property type="term" value="P:exocytosis"/>
    <property type="evidence" value="ECO:0007669"/>
    <property type="project" value="TreeGrafter"/>
</dbReference>
<dbReference type="GO" id="GO:0012505">
    <property type="term" value="C:endomembrane system"/>
    <property type="evidence" value="ECO:0007669"/>
    <property type="project" value="TreeGrafter"/>
</dbReference>
<organism evidence="6">
    <name type="scientific">Nippostrongylus brasiliensis</name>
    <name type="common">Rat hookworm</name>
    <dbReference type="NCBI Taxonomy" id="27835"/>
    <lineage>
        <taxon>Eukaryota</taxon>
        <taxon>Metazoa</taxon>
        <taxon>Ecdysozoa</taxon>
        <taxon>Nematoda</taxon>
        <taxon>Chromadorea</taxon>
        <taxon>Rhabditida</taxon>
        <taxon>Rhabditina</taxon>
        <taxon>Rhabditomorpha</taxon>
        <taxon>Strongyloidea</taxon>
        <taxon>Heligmosomidae</taxon>
        <taxon>Nippostrongylus</taxon>
    </lineage>
</organism>
<evidence type="ECO:0000256" key="1">
    <source>
        <dbReference type="ARBA" id="ARBA00004211"/>
    </source>
</evidence>
<sequence>MFVDLNNLVLSQGEMLDRIEANVEDAVDYAEKAKQNVKGARELQKKARKVCVSTSVYRFMFCWIMEESSFS</sequence>
<evidence type="ECO:0000256" key="2">
    <source>
        <dbReference type="SAM" id="Coils"/>
    </source>
</evidence>
<dbReference type="PANTHER" id="PTHR19957:SF307">
    <property type="entry name" value="PROTEIN SSO1-RELATED"/>
    <property type="match status" value="1"/>
</dbReference>
<evidence type="ECO:0000313" key="5">
    <source>
        <dbReference type="Proteomes" id="UP000271162"/>
    </source>
</evidence>
<accession>A0A0N4XVB9</accession>
<dbReference type="GO" id="GO:0006886">
    <property type="term" value="P:intracellular protein transport"/>
    <property type="evidence" value="ECO:0007669"/>
    <property type="project" value="TreeGrafter"/>
</dbReference>
<reference evidence="6" key="1">
    <citation type="submission" date="2017-02" db="UniProtKB">
        <authorList>
            <consortium name="WormBaseParasite"/>
        </authorList>
    </citation>
    <scope>IDENTIFICATION</scope>
</reference>
<dbReference type="PANTHER" id="PTHR19957">
    <property type="entry name" value="SYNTAXIN"/>
    <property type="match status" value="1"/>
</dbReference>
<dbReference type="WBParaSite" id="NBR_0000672601-mRNA-1">
    <property type="protein sequence ID" value="NBR_0000672601-mRNA-1"/>
    <property type="gene ID" value="NBR_0000672601"/>
</dbReference>
<proteinExistence type="predicted"/>
<evidence type="ECO:0000313" key="6">
    <source>
        <dbReference type="WBParaSite" id="NBR_0000672601-mRNA-1"/>
    </source>
</evidence>
<dbReference type="Proteomes" id="UP000271162">
    <property type="component" value="Unassembled WGS sequence"/>
</dbReference>
<feature type="domain" description="T-SNARE coiled-coil homology" evidence="3">
    <location>
        <begin position="1"/>
        <end position="40"/>
    </location>
</feature>
<dbReference type="InterPro" id="IPR045242">
    <property type="entry name" value="Syntaxin"/>
</dbReference>
<keyword evidence="5" id="KW-1185">Reference proteome</keyword>
<dbReference type="GO" id="GO:0048278">
    <property type="term" value="P:vesicle docking"/>
    <property type="evidence" value="ECO:0007669"/>
    <property type="project" value="TreeGrafter"/>
</dbReference>
<gene>
    <name evidence="4" type="ORF">NBR_LOCUS6727</name>
</gene>
<comment type="subcellular location">
    <subcellularLocation>
        <location evidence="1">Membrane</location>
        <topology evidence="1">Single-pass type IV membrane protein</topology>
    </subcellularLocation>
</comment>